<accession>A0A8J5CWF6</accession>
<dbReference type="Proteomes" id="UP000770661">
    <property type="component" value="Unassembled WGS sequence"/>
</dbReference>
<keyword evidence="3" id="KW-1185">Reference proteome</keyword>
<feature type="compositionally biased region" description="Basic and acidic residues" evidence="1">
    <location>
        <begin position="35"/>
        <end position="51"/>
    </location>
</feature>
<reference evidence="2" key="1">
    <citation type="submission" date="2020-07" db="EMBL/GenBank/DDBJ databases">
        <title>The High-quality genome of the commercially important snow crab, Chionoecetes opilio.</title>
        <authorList>
            <person name="Jeong J.-H."/>
            <person name="Ryu S."/>
        </authorList>
    </citation>
    <scope>NUCLEOTIDE SEQUENCE</scope>
    <source>
        <strain evidence="2">MADBK_172401_WGS</strain>
        <tissue evidence="2">Digestive gland</tissue>
    </source>
</reference>
<dbReference type="EMBL" id="JACEEZ010010976">
    <property type="protein sequence ID" value="KAG0721530.1"/>
    <property type="molecule type" value="Genomic_DNA"/>
</dbReference>
<evidence type="ECO:0000256" key="1">
    <source>
        <dbReference type="SAM" id="MobiDB-lite"/>
    </source>
</evidence>
<protein>
    <submittedName>
        <fullName evidence="2">Uncharacterized protein</fullName>
    </submittedName>
</protein>
<feature type="region of interest" description="Disordered" evidence="1">
    <location>
        <begin position="35"/>
        <end position="137"/>
    </location>
</feature>
<evidence type="ECO:0000313" key="2">
    <source>
        <dbReference type="EMBL" id="KAG0721530.1"/>
    </source>
</evidence>
<dbReference type="AlphaFoldDB" id="A0A8J5CWF6"/>
<comment type="caution">
    <text evidence="2">The sequence shown here is derived from an EMBL/GenBank/DDBJ whole genome shotgun (WGS) entry which is preliminary data.</text>
</comment>
<gene>
    <name evidence="2" type="ORF">GWK47_046288</name>
</gene>
<sequence>MPREGIARRRGKKSRESILRFPPYLRPVLASTKEVFLKTKQREHSRGERRPPPTPSTGCPGKYWAGGFQAAAQHSRGETAIPPHTLMPRACPGKFPSSRRNTSRGGRPIPPPTPIDDTHREKNPHRTGERERSNEANINPIRERAFNLNKQELVHCDAVPEERLASGRLPTPVCVDPPNSADHTMTCKKGGFVLSGRRGEGLTASMLKEGVPRRLQPSPKPSASRWGKLLRYRNANTATEARVDICARDSGQRAAGPFLDIRVFDPMAASIVSRLPFFPARYCPLCPRGTRYSNPSNTDIGDLECEAHIGREWERGRGYESARDIWRLSFENSP</sequence>
<organism evidence="2 3">
    <name type="scientific">Chionoecetes opilio</name>
    <name type="common">Atlantic snow crab</name>
    <name type="synonym">Cancer opilio</name>
    <dbReference type="NCBI Taxonomy" id="41210"/>
    <lineage>
        <taxon>Eukaryota</taxon>
        <taxon>Metazoa</taxon>
        <taxon>Ecdysozoa</taxon>
        <taxon>Arthropoda</taxon>
        <taxon>Crustacea</taxon>
        <taxon>Multicrustacea</taxon>
        <taxon>Malacostraca</taxon>
        <taxon>Eumalacostraca</taxon>
        <taxon>Eucarida</taxon>
        <taxon>Decapoda</taxon>
        <taxon>Pleocyemata</taxon>
        <taxon>Brachyura</taxon>
        <taxon>Eubrachyura</taxon>
        <taxon>Majoidea</taxon>
        <taxon>Majidae</taxon>
        <taxon>Chionoecetes</taxon>
    </lineage>
</organism>
<proteinExistence type="predicted"/>
<evidence type="ECO:0000313" key="3">
    <source>
        <dbReference type="Proteomes" id="UP000770661"/>
    </source>
</evidence>
<name>A0A8J5CWF6_CHIOP</name>
<feature type="region of interest" description="Disordered" evidence="1">
    <location>
        <begin position="1"/>
        <end position="23"/>
    </location>
</feature>
<feature type="compositionally biased region" description="Basic and acidic residues" evidence="1">
    <location>
        <begin position="116"/>
        <end position="134"/>
    </location>
</feature>